<evidence type="ECO:0000313" key="2">
    <source>
        <dbReference type="Proteomes" id="UP000694846"/>
    </source>
</evidence>
<evidence type="ECO:0000256" key="1">
    <source>
        <dbReference type="SAM" id="MobiDB-lite"/>
    </source>
</evidence>
<gene>
    <name evidence="3 4 5 6 7" type="primary">LOC112693908</name>
</gene>
<dbReference type="Proteomes" id="UP000694846">
    <property type="component" value="Unplaced"/>
</dbReference>
<keyword evidence="2" id="KW-1185">Reference proteome</keyword>
<sequence>MDYFRNILLLETTERTSRKLGGREQRGRNALQRRGRAATAAVRAARLREHTGTVQPGGSRLEGQHAANHAVRQAQRTGHAAGDGHPHVRAAGHRDTRRARRRQLTTAFADTVPYVQTPS</sequence>
<accession>A0A8B8GPK7</accession>
<evidence type="ECO:0000313" key="4">
    <source>
        <dbReference type="RefSeq" id="XP_025424952.1"/>
    </source>
</evidence>
<dbReference type="AlphaFoldDB" id="A0A8B8GPK7"/>
<feature type="compositionally biased region" description="Basic and acidic residues" evidence="1">
    <location>
        <begin position="18"/>
        <end position="27"/>
    </location>
</feature>
<evidence type="ECO:0000313" key="6">
    <source>
        <dbReference type="RefSeq" id="XP_025424955.1"/>
    </source>
</evidence>
<feature type="region of interest" description="Disordered" evidence="1">
    <location>
        <begin position="18"/>
        <end position="119"/>
    </location>
</feature>
<feature type="compositionally biased region" description="Basic residues" evidence="1">
    <location>
        <begin position="87"/>
        <end position="103"/>
    </location>
</feature>
<reference evidence="3 4" key="1">
    <citation type="submission" date="2025-04" db="UniProtKB">
        <authorList>
            <consortium name="RefSeq"/>
        </authorList>
    </citation>
    <scope>IDENTIFICATION</scope>
    <source>
        <tissue evidence="3 4">Whole body</tissue>
    </source>
</reference>
<evidence type="ECO:0000313" key="5">
    <source>
        <dbReference type="RefSeq" id="XP_025424953.1"/>
    </source>
</evidence>
<evidence type="ECO:0000313" key="3">
    <source>
        <dbReference type="RefSeq" id="XP_025424951.1"/>
    </source>
</evidence>
<protein>
    <submittedName>
        <fullName evidence="3 4">Uncharacterized protein LOC112693908</fullName>
    </submittedName>
</protein>
<dbReference type="RefSeq" id="XP_025424953.1">
    <property type="nucleotide sequence ID" value="XM_025569168.1"/>
</dbReference>
<dbReference type="GeneID" id="112693908"/>
<organism evidence="2 6">
    <name type="scientific">Sipha flava</name>
    <name type="common">yellow sugarcane aphid</name>
    <dbReference type="NCBI Taxonomy" id="143950"/>
    <lineage>
        <taxon>Eukaryota</taxon>
        <taxon>Metazoa</taxon>
        <taxon>Ecdysozoa</taxon>
        <taxon>Arthropoda</taxon>
        <taxon>Hexapoda</taxon>
        <taxon>Insecta</taxon>
        <taxon>Pterygota</taxon>
        <taxon>Neoptera</taxon>
        <taxon>Paraneoptera</taxon>
        <taxon>Hemiptera</taxon>
        <taxon>Sternorrhyncha</taxon>
        <taxon>Aphidomorpha</taxon>
        <taxon>Aphidoidea</taxon>
        <taxon>Aphididae</taxon>
        <taxon>Sipha</taxon>
    </lineage>
</organism>
<proteinExistence type="predicted"/>
<dbReference type="OrthoDB" id="6601999at2759"/>
<dbReference type="RefSeq" id="XP_025424951.1">
    <property type="nucleotide sequence ID" value="XM_025569166.1"/>
</dbReference>
<dbReference type="RefSeq" id="XP_025424956.1">
    <property type="nucleotide sequence ID" value="XM_025569171.1"/>
</dbReference>
<dbReference type="RefSeq" id="XP_025424952.1">
    <property type="nucleotide sequence ID" value="XM_025569167.1"/>
</dbReference>
<dbReference type="RefSeq" id="XP_025424955.1">
    <property type="nucleotide sequence ID" value="XM_025569170.1"/>
</dbReference>
<evidence type="ECO:0000313" key="7">
    <source>
        <dbReference type="RefSeq" id="XP_025424956.1"/>
    </source>
</evidence>
<name>A0A8B8GPK7_9HEMI</name>